<dbReference type="EMBL" id="LT670847">
    <property type="protein sequence ID" value="SHM20319.1"/>
    <property type="molecule type" value="Genomic_DNA"/>
</dbReference>
<dbReference type="InterPro" id="IPR050983">
    <property type="entry name" value="GST_Omega/HSP26"/>
</dbReference>
<dbReference type="OrthoDB" id="8634103at2"/>
<dbReference type="Gene3D" id="1.20.1050.10">
    <property type="match status" value="1"/>
</dbReference>
<proteinExistence type="predicted"/>
<dbReference type="Pfam" id="PF13409">
    <property type="entry name" value="GST_N_2"/>
    <property type="match status" value="1"/>
</dbReference>
<dbReference type="AlphaFoldDB" id="A0A1M7GWT0"/>
<dbReference type="SUPFAM" id="SSF47616">
    <property type="entry name" value="GST C-terminal domain-like"/>
    <property type="match status" value="1"/>
</dbReference>
<dbReference type="InParanoid" id="A0A1M7GWT0"/>
<dbReference type="STRING" id="29571.SAMN05878437_1756"/>
<protein>
    <submittedName>
        <fullName evidence="2">Glutathione S-transferase</fullName>
    </submittedName>
</protein>
<dbReference type="Proteomes" id="UP000190911">
    <property type="component" value="Chromosome I"/>
</dbReference>
<evidence type="ECO:0000259" key="1">
    <source>
        <dbReference type="PROSITE" id="PS50404"/>
    </source>
</evidence>
<gene>
    <name evidence="2" type="ORF">SAMN05878437_1756</name>
</gene>
<dbReference type="Gene3D" id="3.40.30.10">
    <property type="entry name" value="Glutaredoxin"/>
    <property type="match status" value="1"/>
</dbReference>
<dbReference type="PROSITE" id="PS50404">
    <property type="entry name" value="GST_NTER"/>
    <property type="match status" value="1"/>
</dbReference>
<dbReference type="PANTHER" id="PTHR43968:SF6">
    <property type="entry name" value="GLUTATHIONE S-TRANSFERASE OMEGA"/>
    <property type="match status" value="1"/>
</dbReference>
<evidence type="ECO:0000313" key="3">
    <source>
        <dbReference type="Proteomes" id="UP000190911"/>
    </source>
</evidence>
<keyword evidence="3" id="KW-1185">Reference proteome</keyword>
<dbReference type="InterPro" id="IPR036282">
    <property type="entry name" value="Glutathione-S-Trfase_C_sf"/>
</dbReference>
<reference evidence="2 3" key="1">
    <citation type="submission" date="2016-11" db="EMBL/GenBank/DDBJ databases">
        <authorList>
            <person name="Jaros S."/>
            <person name="Januszkiewicz K."/>
            <person name="Wedrychowicz H."/>
        </authorList>
    </citation>
    <scope>NUCLEOTIDE SEQUENCE [LARGE SCALE GENOMIC DNA]</scope>
    <source>
        <strain evidence="2 3">ACAM 12</strain>
    </source>
</reference>
<dbReference type="PANTHER" id="PTHR43968">
    <property type="match status" value="1"/>
</dbReference>
<dbReference type="FunCoup" id="A0A1M7GWT0">
    <property type="interactions" value="23"/>
</dbReference>
<evidence type="ECO:0000313" key="2">
    <source>
        <dbReference type="EMBL" id="SHM20319.1"/>
    </source>
</evidence>
<dbReference type="RefSeq" id="WP_079552952.1">
    <property type="nucleotide sequence ID" value="NZ_LT670847.1"/>
</dbReference>
<dbReference type="Pfam" id="PF13410">
    <property type="entry name" value="GST_C_2"/>
    <property type="match status" value="1"/>
</dbReference>
<organism evidence="2 3">
    <name type="scientific">Vreelandella subglaciescola</name>
    <dbReference type="NCBI Taxonomy" id="29571"/>
    <lineage>
        <taxon>Bacteria</taxon>
        <taxon>Pseudomonadati</taxon>
        <taxon>Pseudomonadota</taxon>
        <taxon>Gammaproteobacteria</taxon>
        <taxon>Oceanospirillales</taxon>
        <taxon>Halomonadaceae</taxon>
        <taxon>Vreelandella</taxon>
    </lineage>
</organism>
<dbReference type="GO" id="GO:0005737">
    <property type="term" value="C:cytoplasm"/>
    <property type="evidence" value="ECO:0007669"/>
    <property type="project" value="TreeGrafter"/>
</dbReference>
<dbReference type="InterPro" id="IPR036249">
    <property type="entry name" value="Thioredoxin-like_sf"/>
</dbReference>
<dbReference type="SUPFAM" id="SSF52833">
    <property type="entry name" value="Thioredoxin-like"/>
    <property type="match status" value="1"/>
</dbReference>
<accession>A0A1M7GWT0</accession>
<name>A0A1M7GWT0_9GAMM</name>
<dbReference type="GO" id="GO:0016740">
    <property type="term" value="F:transferase activity"/>
    <property type="evidence" value="ECO:0007669"/>
    <property type="project" value="UniProtKB-KW"/>
</dbReference>
<sequence length="210" mass="23121">MELFLNATSPYARLVRIVVLEKTVLEKAALEKGLAEAVTLRWCDPWADDAALLAANPAGRIPALMTDDGTTLSESLLIAVYLDGLGRREPLIPPAYLARTLHFAGLGQALMDAAFTTVISRKHQGNESDDSVLGQRRQRAIQRTLARLAHELDASQASSSITLGDIVVAVALDYLTFRLPEVSWAEQHPRLAQWHHRVSARQSFVQTAFQ</sequence>
<keyword evidence="2" id="KW-0808">Transferase</keyword>
<dbReference type="InterPro" id="IPR004045">
    <property type="entry name" value="Glutathione_S-Trfase_N"/>
</dbReference>
<feature type="domain" description="GST N-terminal" evidence="1">
    <location>
        <begin position="1"/>
        <end position="90"/>
    </location>
</feature>